<reference evidence="2 3" key="1">
    <citation type="journal article" date="2021" name="J. Biosci. Bioeng.">
        <title>Identification and characterization of a chc gene cluster responsible for the aromatization pathway of cyclohexanecarboxylate degradation in Sinomonas cyclohexanicum ATCC 51369.</title>
        <authorList>
            <person name="Yamamoto T."/>
            <person name="Hasegawa Y."/>
            <person name="Lau P.C.K."/>
            <person name="Iwaki H."/>
        </authorList>
    </citation>
    <scope>NUCLEOTIDE SEQUENCE [LARGE SCALE GENOMIC DNA]</scope>
    <source>
        <strain evidence="2 3">ATCC 51369</strain>
    </source>
</reference>
<evidence type="ECO:0000313" key="3">
    <source>
        <dbReference type="Proteomes" id="UP001319861"/>
    </source>
</evidence>
<gene>
    <name evidence="2" type="ORF">SCMU_01210</name>
</gene>
<dbReference type="RefSeq" id="WP_229231036.1">
    <property type="nucleotide sequence ID" value="NZ_AP024525.1"/>
</dbReference>
<evidence type="ECO:0000256" key="1">
    <source>
        <dbReference type="SAM" id="MobiDB-lite"/>
    </source>
</evidence>
<dbReference type="Proteomes" id="UP001319861">
    <property type="component" value="Chromosome"/>
</dbReference>
<proteinExistence type="predicted"/>
<feature type="region of interest" description="Disordered" evidence="1">
    <location>
        <begin position="1"/>
        <end position="24"/>
    </location>
</feature>
<sequence length="96" mass="9733">MSSTAQPEEGPGVPRHVGPADADAAASARDLVVQLALTDAALRSTAEAGKPTADLALEEDVLLDALHEHGLDFQALSGASSPREEPAEESTGTDSA</sequence>
<keyword evidence="3" id="KW-1185">Reference proteome</keyword>
<feature type="region of interest" description="Disordered" evidence="1">
    <location>
        <begin position="73"/>
        <end position="96"/>
    </location>
</feature>
<name>A0ABM7PQ10_SINCY</name>
<accession>A0ABM7PQ10</accession>
<evidence type="ECO:0000313" key="2">
    <source>
        <dbReference type="EMBL" id="BCT74279.1"/>
    </source>
</evidence>
<dbReference type="EMBL" id="AP024525">
    <property type="protein sequence ID" value="BCT74279.1"/>
    <property type="molecule type" value="Genomic_DNA"/>
</dbReference>
<organism evidence="2 3">
    <name type="scientific">Sinomonas cyclohexanicum</name>
    <name type="common">Corynebacterium cyclohexanicum</name>
    <dbReference type="NCBI Taxonomy" id="322009"/>
    <lineage>
        <taxon>Bacteria</taxon>
        <taxon>Bacillati</taxon>
        <taxon>Actinomycetota</taxon>
        <taxon>Actinomycetes</taxon>
        <taxon>Micrococcales</taxon>
        <taxon>Micrococcaceae</taxon>
        <taxon>Sinomonas</taxon>
    </lineage>
</organism>
<protein>
    <submittedName>
        <fullName evidence="2">Uncharacterized protein</fullName>
    </submittedName>
</protein>